<dbReference type="EMBL" id="JACHFR010000002">
    <property type="protein sequence ID" value="MBB5218726.1"/>
    <property type="molecule type" value="Genomic_DNA"/>
</dbReference>
<proteinExistence type="predicted"/>
<keyword evidence="3" id="KW-1185">Reference proteome</keyword>
<accession>A0A840SFN1</accession>
<organism evidence="2 3">
    <name type="scientific">Treponema rectale</name>
    <dbReference type="NCBI Taxonomy" id="744512"/>
    <lineage>
        <taxon>Bacteria</taxon>
        <taxon>Pseudomonadati</taxon>
        <taxon>Spirochaetota</taxon>
        <taxon>Spirochaetia</taxon>
        <taxon>Spirochaetales</taxon>
        <taxon>Treponemataceae</taxon>
        <taxon>Treponema</taxon>
    </lineage>
</organism>
<evidence type="ECO:0000313" key="2">
    <source>
        <dbReference type="EMBL" id="MBB5218726.1"/>
    </source>
</evidence>
<keyword evidence="1" id="KW-0732">Signal</keyword>
<dbReference type="RefSeq" id="WP_184652171.1">
    <property type="nucleotide sequence ID" value="NZ_JACHFR010000002.1"/>
</dbReference>
<feature type="chain" id="PRO_5032732910" evidence="1">
    <location>
        <begin position="21"/>
        <end position="304"/>
    </location>
</feature>
<dbReference type="Proteomes" id="UP000578697">
    <property type="component" value="Unassembled WGS sequence"/>
</dbReference>
<name>A0A840SFN1_9SPIR</name>
<feature type="signal peptide" evidence="1">
    <location>
        <begin position="1"/>
        <end position="20"/>
    </location>
</feature>
<gene>
    <name evidence="2" type="ORF">HNP77_001095</name>
</gene>
<evidence type="ECO:0000256" key="1">
    <source>
        <dbReference type="SAM" id="SignalP"/>
    </source>
</evidence>
<comment type="caution">
    <text evidence="2">The sequence shown here is derived from an EMBL/GenBank/DDBJ whole genome shotgun (WGS) entry which is preliminary data.</text>
</comment>
<reference evidence="2 3" key="1">
    <citation type="submission" date="2020-08" db="EMBL/GenBank/DDBJ databases">
        <title>Genomic Encyclopedia of Type Strains, Phase IV (KMG-IV): sequencing the most valuable type-strain genomes for metagenomic binning, comparative biology and taxonomic classification.</title>
        <authorList>
            <person name="Goeker M."/>
        </authorList>
    </citation>
    <scope>NUCLEOTIDE SEQUENCE [LARGE SCALE GENOMIC DNA]</scope>
    <source>
        <strain evidence="2 3">DSM 103679</strain>
    </source>
</reference>
<dbReference type="Gene3D" id="3.40.50.10610">
    <property type="entry name" value="ABC-type transport auxiliary lipoprotein component"/>
    <property type="match status" value="1"/>
</dbReference>
<evidence type="ECO:0000313" key="3">
    <source>
        <dbReference type="Proteomes" id="UP000578697"/>
    </source>
</evidence>
<sequence length="304" mass="34018">MKRRFLKLLQFIFLCSSSFAAKSLDETLNIVASDIVEKCDADSILVIDDFESPAEEMTFYIREQIADLIYHEDGLVQIVTRDRMDIIEKELIFQNSGKVSERTIVSVAERLGAKSIVFGKFEELNGGYILRVRMLDVEKASYLFRKSYEISRSSKTEQLLGRASVWHKASIGNILEINKNSLEFISPSIGIVFNYGLTRNFSVGVNFITSFDLYEKNNSVLTVESLLTSRFYLVSPTGEPLSGLFLEAMGGLSFLFINSELDNAANAGGAVGFRFVLNKIYVEPVFRAGYPYLFGAGVGAGIRF</sequence>
<protein>
    <submittedName>
        <fullName evidence="2">Uncharacterized protein</fullName>
    </submittedName>
</protein>
<dbReference type="AlphaFoldDB" id="A0A840SFN1"/>